<protein>
    <submittedName>
        <fullName evidence="1">Uncharacterized protein</fullName>
    </submittedName>
</protein>
<name>A0ACB9LFE2_BAUVA</name>
<gene>
    <name evidence="1" type="ORF">L6164_031291</name>
</gene>
<dbReference type="EMBL" id="CM039437">
    <property type="protein sequence ID" value="KAI4308191.1"/>
    <property type="molecule type" value="Genomic_DNA"/>
</dbReference>
<sequence>MRFAEVAHVRGVTGCNGETINKESTTSLGKQGRRRNQETEKGKDNAASSNYSCMSPVQASAPTPCTALNPALSTAFQLLLVLLHQPPTGESQGLSASLATFYILPQVMLF</sequence>
<keyword evidence="2" id="KW-1185">Reference proteome</keyword>
<evidence type="ECO:0000313" key="2">
    <source>
        <dbReference type="Proteomes" id="UP000828941"/>
    </source>
</evidence>
<reference evidence="1 2" key="1">
    <citation type="journal article" date="2022" name="DNA Res.">
        <title>Chromosomal-level genome assembly of the orchid tree Bauhinia variegata (Leguminosae; Cercidoideae) supports the allotetraploid origin hypothesis of Bauhinia.</title>
        <authorList>
            <person name="Zhong Y."/>
            <person name="Chen Y."/>
            <person name="Zheng D."/>
            <person name="Pang J."/>
            <person name="Liu Y."/>
            <person name="Luo S."/>
            <person name="Meng S."/>
            <person name="Qian L."/>
            <person name="Wei D."/>
            <person name="Dai S."/>
            <person name="Zhou R."/>
        </authorList>
    </citation>
    <scope>NUCLEOTIDE SEQUENCE [LARGE SCALE GENOMIC DNA]</scope>
    <source>
        <strain evidence="1">BV-YZ2020</strain>
    </source>
</reference>
<evidence type="ECO:0000313" key="1">
    <source>
        <dbReference type="EMBL" id="KAI4308191.1"/>
    </source>
</evidence>
<dbReference type="Proteomes" id="UP000828941">
    <property type="component" value="Chromosome 12"/>
</dbReference>
<organism evidence="1 2">
    <name type="scientific">Bauhinia variegata</name>
    <name type="common">Purple orchid tree</name>
    <name type="synonym">Phanera variegata</name>
    <dbReference type="NCBI Taxonomy" id="167791"/>
    <lineage>
        <taxon>Eukaryota</taxon>
        <taxon>Viridiplantae</taxon>
        <taxon>Streptophyta</taxon>
        <taxon>Embryophyta</taxon>
        <taxon>Tracheophyta</taxon>
        <taxon>Spermatophyta</taxon>
        <taxon>Magnoliopsida</taxon>
        <taxon>eudicotyledons</taxon>
        <taxon>Gunneridae</taxon>
        <taxon>Pentapetalae</taxon>
        <taxon>rosids</taxon>
        <taxon>fabids</taxon>
        <taxon>Fabales</taxon>
        <taxon>Fabaceae</taxon>
        <taxon>Cercidoideae</taxon>
        <taxon>Cercideae</taxon>
        <taxon>Bauhiniinae</taxon>
        <taxon>Bauhinia</taxon>
    </lineage>
</organism>
<proteinExistence type="predicted"/>
<comment type="caution">
    <text evidence="1">The sequence shown here is derived from an EMBL/GenBank/DDBJ whole genome shotgun (WGS) entry which is preliminary data.</text>
</comment>
<accession>A0ACB9LFE2</accession>